<dbReference type="EC" id="3.1.1.93" evidence="4"/>
<evidence type="ECO:0000256" key="10">
    <source>
        <dbReference type="ARBA" id="ARBA00047409"/>
    </source>
</evidence>
<dbReference type="InterPro" id="IPR029058">
    <property type="entry name" value="AB_hydrolase_fold"/>
</dbReference>
<evidence type="ECO:0000313" key="14">
    <source>
        <dbReference type="Proteomes" id="UP000046176"/>
    </source>
</evidence>
<evidence type="ECO:0000256" key="1">
    <source>
        <dbReference type="ARBA" id="ARBA00012423"/>
    </source>
</evidence>
<evidence type="ECO:0000256" key="3">
    <source>
        <dbReference type="ARBA" id="ARBA00022946"/>
    </source>
</evidence>
<evidence type="ECO:0000256" key="5">
    <source>
        <dbReference type="ARBA" id="ARBA00039314"/>
    </source>
</evidence>
<dbReference type="PANTHER" id="PTHR16138">
    <property type="entry name" value="MYCOPHENOLIC ACID ACYL-GLUCURONIDE ESTERASE, MITOCHONDRIAL"/>
    <property type="match status" value="1"/>
</dbReference>
<name>A0A0T7FMA6_NEOGA</name>
<dbReference type="PANTHER" id="PTHR16138:SF7">
    <property type="entry name" value="PALMITOYL-PROTEIN THIOESTERASE ABHD10, MITOCHONDRIAL"/>
    <property type="match status" value="1"/>
</dbReference>
<dbReference type="GO" id="GO:0008474">
    <property type="term" value="F:palmitoyl-(protein) hydrolase activity"/>
    <property type="evidence" value="ECO:0007669"/>
    <property type="project" value="UniProtKB-EC"/>
</dbReference>
<keyword evidence="2 13" id="KW-0378">Hydrolase</keyword>
<evidence type="ECO:0000259" key="12">
    <source>
        <dbReference type="Pfam" id="PF12697"/>
    </source>
</evidence>
<dbReference type="RefSeq" id="WP_046667301.1">
    <property type="nucleotide sequence ID" value="NZ_CCRH01000008.1"/>
</dbReference>
<dbReference type="GO" id="GO:0102390">
    <property type="term" value="F:mycophenolic acid acyl-glucuronide esterase activity"/>
    <property type="evidence" value="ECO:0007669"/>
    <property type="project" value="UniProtKB-EC"/>
</dbReference>
<dbReference type="SUPFAM" id="SSF53474">
    <property type="entry name" value="alpha/beta-Hydrolases"/>
    <property type="match status" value="1"/>
</dbReference>
<evidence type="ECO:0000256" key="11">
    <source>
        <dbReference type="ARBA" id="ARBA00047972"/>
    </source>
</evidence>
<keyword evidence="3" id="KW-0809">Transit peptide</keyword>
<dbReference type="AlphaFoldDB" id="A0A0T7FMA6"/>
<dbReference type="InterPro" id="IPR000073">
    <property type="entry name" value="AB_hydrolase_1"/>
</dbReference>
<dbReference type="OrthoDB" id="9813296at2"/>
<dbReference type="Pfam" id="PF12697">
    <property type="entry name" value="Abhydrolase_6"/>
    <property type="match status" value="1"/>
</dbReference>
<evidence type="ECO:0000256" key="4">
    <source>
        <dbReference type="ARBA" id="ARBA00039132"/>
    </source>
</evidence>
<dbReference type="Gene3D" id="3.40.50.1820">
    <property type="entry name" value="alpha/beta hydrolase"/>
    <property type="match status" value="1"/>
</dbReference>
<reference evidence="13 14" key="1">
    <citation type="submission" date="2014-08" db="EMBL/GenBank/DDBJ databases">
        <authorList>
            <person name="Chen Y.-H."/>
        </authorList>
    </citation>
    <scope>NUCLEOTIDE SEQUENCE [LARGE SCALE GENOMIC DNA]</scope>
</reference>
<accession>A0A0T7FMA6</accession>
<organism evidence="13 14">
    <name type="scientific">Neorhizobium galegae bv. officinalis</name>
    <dbReference type="NCBI Taxonomy" id="323656"/>
    <lineage>
        <taxon>Bacteria</taxon>
        <taxon>Pseudomonadati</taxon>
        <taxon>Pseudomonadota</taxon>
        <taxon>Alphaproteobacteria</taxon>
        <taxon>Hyphomicrobiales</taxon>
        <taxon>Rhizobiaceae</taxon>
        <taxon>Rhizobium/Agrobacterium group</taxon>
        <taxon>Neorhizobium</taxon>
    </lineage>
</organism>
<sequence>MTDAANLTRKTITVGSGAFAREIAIIHRSASKKKPGPAFVWLGGYRSDMTGTKAAELDALAGELGLAAIRFDYSGHGISGGAFRDGTISRWLEEAIAVLDDIKPKRVILVGSSMGGWIALRLVQELKRRKKAAKVDGIVLIAPAPDFTAELIEPNLTEAERQSLAERGYLEEQSEYSPEPNIYTRALIEDGRSNLVMTGIIETGGPVHILQGMKDPDVPYAHALKLVEFLPADDVVLTLIRDGDHRLSRPQDIEKLRAAVSALIFND</sequence>
<dbReference type="InterPro" id="IPR052382">
    <property type="entry name" value="ABHD10_acyl-thioesterase"/>
</dbReference>
<evidence type="ECO:0000256" key="8">
    <source>
        <dbReference type="ARBA" id="ARBA00042704"/>
    </source>
</evidence>
<dbReference type="Proteomes" id="UP000046176">
    <property type="component" value="Unassembled WGS sequence"/>
</dbReference>
<evidence type="ECO:0000256" key="2">
    <source>
        <dbReference type="ARBA" id="ARBA00022801"/>
    </source>
</evidence>
<proteinExistence type="predicted"/>
<evidence type="ECO:0000256" key="7">
    <source>
        <dbReference type="ARBA" id="ARBA00042645"/>
    </source>
</evidence>
<dbReference type="EC" id="3.1.2.22" evidence="1"/>
<gene>
    <name evidence="13" type="ORF">NGAL_HAMBI1145_31930</name>
</gene>
<feature type="domain" description="AB hydrolase-1" evidence="12">
    <location>
        <begin position="54"/>
        <end position="252"/>
    </location>
</feature>
<evidence type="ECO:0000313" key="13">
    <source>
        <dbReference type="EMBL" id="CDZ36115.1"/>
    </source>
</evidence>
<dbReference type="EMBL" id="CCRH01000008">
    <property type="protein sequence ID" value="CDZ36115.1"/>
    <property type="molecule type" value="Genomic_DNA"/>
</dbReference>
<protein>
    <recommendedName>
        <fullName evidence="5">Palmitoyl-protein thioesterase ABHD10, mitochondrial</fullName>
        <ecNumber evidence="4">3.1.1.93</ecNumber>
        <ecNumber evidence="1">3.1.2.22</ecNumber>
    </recommendedName>
    <alternativeName>
        <fullName evidence="7">Acyl-protein thioesterase ABHD10</fullName>
    </alternativeName>
    <alternativeName>
        <fullName evidence="8">Alpha/beta hydrolase domain-containing protein 10</fullName>
    </alternativeName>
    <alternativeName>
        <fullName evidence="6">Mycophenolic acid acyl-glucuronide esterase, mitochondrial</fullName>
    </alternativeName>
</protein>
<comment type="catalytic activity">
    <reaction evidence="11">
        <text>mycophenolic acid O-acyl-beta-D-glucuronide + H2O = mycophenolate + D-glucuronate + H(+)</text>
        <dbReference type="Rhea" id="RHEA:34179"/>
        <dbReference type="ChEBI" id="CHEBI:15377"/>
        <dbReference type="ChEBI" id="CHEBI:15378"/>
        <dbReference type="ChEBI" id="CHEBI:58720"/>
        <dbReference type="ChEBI" id="CHEBI:62932"/>
        <dbReference type="ChEBI" id="CHEBI:66982"/>
        <dbReference type="EC" id="3.1.1.93"/>
    </reaction>
    <physiologicalReaction direction="left-to-right" evidence="11">
        <dbReference type="Rhea" id="RHEA:34180"/>
    </physiologicalReaction>
</comment>
<evidence type="ECO:0000256" key="6">
    <source>
        <dbReference type="ARBA" id="ARBA00041520"/>
    </source>
</evidence>
<comment type="function">
    <text evidence="9">Acts as an acyl-protein thioesterase that hydrolyzes fatty acids from acylated residues in proteins. Regulates the mitochondrial S-depalmitoylation of the nucleophilic active site residue of peroxiredoxin-5/PRDX5, a key antioxidant protein, therefore modulating mitochondrial antioxidant ability. Also catalyzes the deglucuronidation of mycophenolic acid acyl-glucuronide, an active metabolite of the immunosuppressant drug mycophenolate.</text>
</comment>
<evidence type="ECO:0000256" key="9">
    <source>
        <dbReference type="ARBA" id="ARBA00046047"/>
    </source>
</evidence>
<comment type="catalytic activity">
    <reaction evidence="10">
        <text>S-hexadecanoyl-L-cysteinyl-[protein] + H2O = L-cysteinyl-[protein] + hexadecanoate + H(+)</text>
        <dbReference type="Rhea" id="RHEA:19233"/>
        <dbReference type="Rhea" id="RHEA-COMP:10131"/>
        <dbReference type="Rhea" id="RHEA-COMP:11032"/>
        <dbReference type="ChEBI" id="CHEBI:7896"/>
        <dbReference type="ChEBI" id="CHEBI:15377"/>
        <dbReference type="ChEBI" id="CHEBI:15378"/>
        <dbReference type="ChEBI" id="CHEBI:29950"/>
        <dbReference type="ChEBI" id="CHEBI:74151"/>
        <dbReference type="EC" id="3.1.2.22"/>
    </reaction>
    <physiologicalReaction direction="left-to-right" evidence="10">
        <dbReference type="Rhea" id="RHEA:19234"/>
    </physiologicalReaction>
</comment>